<dbReference type="OrthoDB" id="2843772at2759"/>
<evidence type="ECO:0000313" key="2">
    <source>
        <dbReference type="Proteomes" id="UP000807469"/>
    </source>
</evidence>
<protein>
    <submittedName>
        <fullName evidence="1">Uncharacterized protein</fullName>
    </submittedName>
</protein>
<dbReference type="EMBL" id="MU155308">
    <property type="protein sequence ID" value="KAF9476073.1"/>
    <property type="molecule type" value="Genomic_DNA"/>
</dbReference>
<sequence length="215" mass="24161">MQFGWYLGDPSNAFRDQVIWKRVNRGHWLVTKESVQAIENAQTAAAVNDADDDNASSDNEATLQHATLHAVLLISYDDCWLTPCGNRKGPTVVTKNFEDLKLTFQAGSPTAFDIFKRDFPIVINNVNWLMNEAAIGKAPTKDFMNPSNMLRFRHVLFEKLDHESVDAASELEDAYLLSEWPVIHIEAAKARDRLVSTHRVIPLPAYDIKGGAHLT</sequence>
<name>A0A9P5YUH8_9AGAR</name>
<dbReference type="AlphaFoldDB" id="A0A9P5YUH8"/>
<dbReference type="Proteomes" id="UP000807469">
    <property type="component" value="Unassembled WGS sequence"/>
</dbReference>
<keyword evidence="2" id="KW-1185">Reference proteome</keyword>
<comment type="caution">
    <text evidence="1">The sequence shown here is derived from an EMBL/GenBank/DDBJ whole genome shotgun (WGS) entry which is preliminary data.</text>
</comment>
<organism evidence="1 2">
    <name type="scientific">Pholiota conissans</name>
    <dbReference type="NCBI Taxonomy" id="109636"/>
    <lineage>
        <taxon>Eukaryota</taxon>
        <taxon>Fungi</taxon>
        <taxon>Dikarya</taxon>
        <taxon>Basidiomycota</taxon>
        <taxon>Agaricomycotina</taxon>
        <taxon>Agaricomycetes</taxon>
        <taxon>Agaricomycetidae</taxon>
        <taxon>Agaricales</taxon>
        <taxon>Agaricineae</taxon>
        <taxon>Strophariaceae</taxon>
        <taxon>Pholiota</taxon>
    </lineage>
</organism>
<proteinExistence type="predicted"/>
<evidence type="ECO:0000313" key="1">
    <source>
        <dbReference type="EMBL" id="KAF9476073.1"/>
    </source>
</evidence>
<reference evidence="1" key="1">
    <citation type="submission" date="2020-11" db="EMBL/GenBank/DDBJ databases">
        <authorList>
            <consortium name="DOE Joint Genome Institute"/>
            <person name="Ahrendt S."/>
            <person name="Riley R."/>
            <person name="Andreopoulos W."/>
            <person name="Labutti K."/>
            <person name="Pangilinan J."/>
            <person name="Ruiz-Duenas F.J."/>
            <person name="Barrasa J.M."/>
            <person name="Sanchez-Garcia M."/>
            <person name="Camarero S."/>
            <person name="Miyauchi S."/>
            <person name="Serrano A."/>
            <person name="Linde D."/>
            <person name="Babiker R."/>
            <person name="Drula E."/>
            <person name="Ayuso-Fernandez I."/>
            <person name="Pacheco R."/>
            <person name="Padilla G."/>
            <person name="Ferreira P."/>
            <person name="Barriuso J."/>
            <person name="Kellner H."/>
            <person name="Castanera R."/>
            <person name="Alfaro M."/>
            <person name="Ramirez L."/>
            <person name="Pisabarro A.G."/>
            <person name="Kuo A."/>
            <person name="Tritt A."/>
            <person name="Lipzen A."/>
            <person name="He G."/>
            <person name="Yan M."/>
            <person name="Ng V."/>
            <person name="Cullen D."/>
            <person name="Martin F."/>
            <person name="Rosso M.-N."/>
            <person name="Henrissat B."/>
            <person name="Hibbett D."/>
            <person name="Martinez A.T."/>
            <person name="Grigoriev I.V."/>
        </authorList>
    </citation>
    <scope>NUCLEOTIDE SEQUENCE</scope>
    <source>
        <strain evidence="1">CIRM-BRFM 674</strain>
    </source>
</reference>
<accession>A0A9P5YUH8</accession>
<gene>
    <name evidence="1" type="ORF">BDN70DRAFT_194034</name>
</gene>